<proteinExistence type="predicted"/>
<accession>A0AA97AJD8</accession>
<feature type="domain" description="Glycosyl transferase family 1" evidence="1">
    <location>
        <begin position="245"/>
        <end position="387"/>
    </location>
</feature>
<evidence type="ECO:0000313" key="3">
    <source>
        <dbReference type="EMBL" id="WNZ27675.1"/>
    </source>
</evidence>
<dbReference type="Pfam" id="PF13439">
    <property type="entry name" value="Glyco_transf_4"/>
    <property type="match status" value="1"/>
</dbReference>
<dbReference type="GO" id="GO:0016757">
    <property type="term" value="F:glycosyltransferase activity"/>
    <property type="evidence" value="ECO:0007669"/>
    <property type="project" value="InterPro"/>
</dbReference>
<dbReference type="CDD" id="cd03825">
    <property type="entry name" value="GT4_WcaC-like"/>
    <property type="match status" value="1"/>
</dbReference>
<reference evidence="3" key="1">
    <citation type="submission" date="2020-05" db="EMBL/GenBank/DDBJ databases">
        <authorList>
            <person name="Zhu T."/>
            <person name="Keshari N."/>
            <person name="Lu X."/>
        </authorList>
    </citation>
    <scope>NUCLEOTIDE SEQUENCE</scope>
    <source>
        <strain evidence="3">NK1-12</strain>
    </source>
</reference>
<dbReference type="InterPro" id="IPR001296">
    <property type="entry name" value="Glyco_trans_1"/>
</dbReference>
<dbReference type="SUPFAM" id="SSF53756">
    <property type="entry name" value="UDP-Glycosyltransferase/glycogen phosphorylase"/>
    <property type="match status" value="1"/>
</dbReference>
<evidence type="ECO:0000259" key="1">
    <source>
        <dbReference type="Pfam" id="PF00534"/>
    </source>
</evidence>
<gene>
    <name evidence="3" type="ORF">HJG54_33035</name>
</gene>
<dbReference type="EMBL" id="CP053587">
    <property type="protein sequence ID" value="WNZ27675.1"/>
    <property type="molecule type" value="Genomic_DNA"/>
</dbReference>
<dbReference type="InterPro" id="IPR050194">
    <property type="entry name" value="Glycosyltransferase_grp1"/>
</dbReference>
<dbReference type="PANTHER" id="PTHR45947">
    <property type="entry name" value="SULFOQUINOVOSYL TRANSFERASE SQD2"/>
    <property type="match status" value="1"/>
</dbReference>
<sequence length="426" mass="47858">MKVLHLSSFDSSGGAARAAYRIHVGLKQIGIDSQMLVQYQAIRDQTVLTVEDKVKAKLRSILDSSISKFRSPTHYLFSPQWIPDAVAAKVAQIDPDIINLNWVCNSFLRIETLLRLQKPLVWTLQDMWPFTGGCHYSLGCDRYQVTCGHCPQLNSTKEQDLSRWVWQRKAKAWQHLNLAIVAPSQWMAKAAKGSSLFRNLRIEVIPFGLDTTVFKPLDMRVARDLLNLPQNKQLVLFGAIDATGDKRKGFHLLQAALERLRQADWSERIELIIFGSSAPDNPLDLGFEAHFLGHLHDDLSLRIAYAAADVMIAPSIEESFGQTASEALACGTPVVVFRDTGLADIVDHLQNGYIAQHCDIQDLAQGIAWILSSEQHHELRVAARRKAEQAFSFEVVGKQHLSLYEEILQETRCNQGLLEAFTHSVL</sequence>
<evidence type="ECO:0000259" key="2">
    <source>
        <dbReference type="Pfam" id="PF13439"/>
    </source>
</evidence>
<name>A0AA97AJD8_9CYAN</name>
<dbReference type="PANTHER" id="PTHR45947:SF3">
    <property type="entry name" value="SULFOQUINOVOSYL TRANSFERASE SQD2"/>
    <property type="match status" value="1"/>
</dbReference>
<dbReference type="AlphaFoldDB" id="A0AA97AJD8"/>
<dbReference type="Pfam" id="PF00534">
    <property type="entry name" value="Glycos_transf_1"/>
    <property type="match status" value="1"/>
</dbReference>
<feature type="domain" description="Glycosyltransferase subfamily 4-like N-terminal" evidence="2">
    <location>
        <begin position="13"/>
        <end position="212"/>
    </location>
</feature>
<dbReference type="Gene3D" id="3.40.50.2000">
    <property type="entry name" value="Glycogen Phosphorylase B"/>
    <property type="match status" value="2"/>
</dbReference>
<dbReference type="RefSeq" id="WP_316436098.1">
    <property type="nucleotide sequence ID" value="NZ_CP053587.1"/>
</dbReference>
<organism evidence="3">
    <name type="scientific">Leptolyngbya sp. NK1-12</name>
    <dbReference type="NCBI Taxonomy" id="2547451"/>
    <lineage>
        <taxon>Bacteria</taxon>
        <taxon>Bacillati</taxon>
        <taxon>Cyanobacteriota</taxon>
        <taxon>Cyanophyceae</taxon>
        <taxon>Leptolyngbyales</taxon>
        <taxon>Leptolyngbyaceae</taxon>
        <taxon>Leptolyngbya group</taxon>
        <taxon>Leptolyngbya</taxon>
    </lineage>
</organism>
<protein>
    <submittedName>
        <fullName evidence="3">Glycosyltransferase</fullName>
    </submittedName>
</protein>
<dbReference type="InterPro" id="IPR028098">
    <property type="entry name" value="Glyco_trans_4-like_N"/>
</dbReference>